<evidence type="ECO:0000313" key="2">
    <source>
        <dbReference type="Proteomes" id="UP000000702"/>
    </source>
</evidence>
<dbReference type="Proteomes" id="UP000000702">
    <property type="component" value="Unassembled WGS sequence"/>
</dbReference>
<proteinExistence type="predicted"/>
<comment type="caution">
    <text evidence="1">The sequence shown here is derived from an EMBL/GenBank/DDBJ whole genome shotgun (WGS) entry which is preliminary data.</text>
</comment>
<organism evidence="1 2">
    <name type="scientific">Trypanosoma congolense (strain IL3000)</name>
    <dbReference type="NCBI Taxonomy" id="1068625"/>
    <lineage>
        <taxon>Eukaryota</taxon>
        <taxon>Discoba</taxon>
        <taxon>Euglenozoa</taxon>
        <taxon>Kinetoplastea</taxon>
        <taxon>Metakinetoplastina</taxon>
        <taxon>Trypanosomatida</taxon>
        <taxon>Trypanosomatidae</taxon>
        <taxon>Trypanosoma</taxon>
        <taxon>Nannomonas</taxon>
    </lineage>
</organism>
<dbReference type="VEuPathDB" id="TriTrypDB:TcIL3000_0_43490"/>
<protein>
    <submittedName>
        <fullName evidence="1">WGS project CAEQ00000000 data, annotated contig 1771</fullName>
    </submittedName>
</protein>
<dbReference type="AlphaFoldDB" id="F9W8S4"/>
<sequence length="197" mass="21986">MRPANKTYLQVRHYTICTDASTSGGGGIVYDNTNGGLSTYGGKWQYKQSATQIAELEALALVNSWEQWKATLGLSKRCLDHSRLRSDKPTHDADAYTATAAVHIRFMVDSSVLLWALTKRQSGNHLVWKYIRPILKDISRLNTLSNTTYSAAYVHTNLNPADELSRARTLNPTKVHRSIVQNTEMGMTPEGITWLCG</sequence>
<keyword evidence="2" id="KW-1185">Reference proteome</keyword>
<reference evidence="1 2" key="2">
    <citation type="journal article" date="2012" name="Proc. Natl. Acad. Sci. U.S.A.">
        <title>Antigenic diversity is generated by distinct evolutionary mechanisms in African trypanosome species.</title>
        <authorList>
            <person name="Jackson A.P."/>
            <person name="Berry A."/>
            <person name="Aslett M."/>
            <person name="Allison H.C."/>
            <person name="Burton P."/>
            <person name="Vavrova-Anderson J."/>
            <person name="Brown R."/>
            <person name="Browne H."/>
            <person name="Corton N."/>
            <person name="Hauser H."/>
            <person name="Gamble J."/>
            <person name="Gilderthorp R."/>
            <person name="Marcello L."/>
            <person name="McQuillan J."/>
            <person name="Otto T.D."/>
            <person name="Quail M.A."/>
            <person name="Sanders M.J."/>
            <person name="van Tonder A."/>
            <person name="Ginger M.L."/>
            <person name="Field M.C."/>
            <person name="Barry J.D."/>
            <person name="Hertz-Fowler C."/>
            <person name="Berriman M."/>
        </authorList>
    </citation>
    <scope>NUCLEOTIDE SEQUENCE [LARGE SCALE GENOMIC DNA]</scope>
    <source>
        <strain evidence="1 2">IL3000</strain>
    </source>
</reference>
<accession>F9W8S4</accession>
<reference evidence="2" key="1">
    <citation type="submission" date="2011-07" db="EMBL/GenBank/DDBJ databases">
        <title>Divergent evolution of antigenic variation in African trypanosomes.</title>
        <authorList>
            <person name="Jackson A.P."/>
            <person name="Berry A."/>
            <person name="Allison H.C."/>
            <person name="Burton P."/>
            <person name="Anderson J."/>
            <person name="Aslett M."/>
            <person name="Brown R."/>
            <person name="Corton N."/>
            <person name="Harris D."/>
            <person name="Hauser H."/>
            <person name="Gamble J."/>
            <person name="Gilderthorp R."/>
            <person name="McQuillan J."/>
            <person name="Quail M.A."/>
            <person name="Sanders M."/>
            <person name="Van Tonder A."/>
            <person name="Ginger M.L."/>
            <person name="Donelson J.E."/>
            <person name="Field M.C."/>
            <person name="Barry J.D."/>
            <person name="Berriman M."/>
            <person name="Hertz-Fowler C."/>
        </authorList>
    </citation>
    <scope>NUCLEOTIDE SEQUENCE [LARGE SCALE GENOMIC DNA]</scope>
    <source>
        <strain evidence="2">IL3000</strain>
    </source>
</reference>
<gene>
    <name evidence="1" type="ORF">TCIL3000_0_43490</name>
</gene>
<name>F9W8S4_TRYCI</name>
<evidence type="ECO:0000313" key="1">
    <source>
        <dbReference type="EMBL" id="CCD13610.1"/>
    </source>
</evidence>
<dbReference type="EMBL" id="CAEQ01001209">
    <property type="protein sequence ID" value="CCD13610.1"/>
    <property type="molecule type" value="Genomic_DNA"/>
</dbReference>